<feature type="compositionally biased region" description="Basic and acidic residues" evidence="1">
    <location>
        <begin position="212"/>
        <end position="223"/>
    </location>
</feature>
<evidence type="ECO:0000256" key="1">
    <source>
        <dbReference type="SAM" id="MobiDB-lite"/>
    </source>
</evidence>
<organism evidence="3 4">
    <name type="scientific">Heterorhabditis bacteriophora</name>
    <name type="common">Entomopathogenic nematode worm</name>
    <dbReference type="NCBI Taxonomy" id="37862"/>
    <lineage>
        <taxon>Eukaryota</taxon>
        <taxon>Metazoa</taxon>
        <taxon>Ecdysozoa</taxon>
        <taxon>Nematoda</taxon>
        <taxon>Chromadorea</taxon>
        <taxon>Rhabditida</taxon>
        <taxon>Rhabditina</taxon>
        <taxon>Rhabditomorpha</taxon>
        <taxon>Strongyloidea</taxon>
        <taxon>Heterorhabditidae</taxon>
        <taxon>Heterorhabditis</taxon>
    </lineage>
</organism>
<evidence type="ECO:0000256" key="2">
    <source>
        <dbReference type="SAM" id="Phobius"/>
    </source>
</evidence>
<evidence type="ECO:0000313" key="4">
    <source>
        <dbReference type="WBParaSite" id="Hba_14049"/>
    </source>
</evidence>
<keyword evidence="2" id="KW-0812">Transmembrane</keyword>
<feature type="compositionally biased region" description="Basic and acidic residues" evidence="1">
    <location>
        <begin position="183"/>
        <end position="192"/>
    </location>
</feature>
<keyword evidence="2" id="KW-1133">Transmembrane helix</keyword>
<keyword evidence="2" id="KW-0472">Membrane</keyword>
<dbReference type="Proteomes" id="UP000095283">
    <property type="component" value="Unplaced"/>
</dbReference>
<sequence length="223" mass="26111">MAQDYANSSIYKPHEIELNAEQLRHLLEVISSDEHNEIKTIARGCAREMTLKYGIPFSFGVTGTLYYARTRLPPKYHFGPKGWPFYFMMGFASLTAANIFTMGNCRNRLRPRISELWIKYNNSQPNTFEEVRQTNRQRDRTITEKPPTKLYNLQDQSSEYTSYNSDVNQSNDLEFKSYDLLEKPRRETREQPHQNVYYEDIPAYMSGTPSGPKHDTFKDSTFS</sequence>
<dbReference type="AlphaFoldDB" id="A0A1I7X9I9"/>
<keyword evidence="3" id="KW-1185">Reference proteome</keyword>
<feature type="region of interest" description="Disordered" evidence="1">
    <location>
        <begin position="183"/>
        <end position="223"/>
    </location>
</feature>
<feature type="transmembrane region" description="Helical" evidence="2">
    <location>
        <begin position="50"/>
        <end position="68"/>
    </location>
</feature>
<name>A0A1I7X9I9_HETBA</name>
<evidence type="ECO:0000313" key="3">
    <source>
        <dbReference type="Proteomes" id="UP000095283"/>
    </source>
</evidence>
<proteinExistence type="predicted"/>
<feature type="transmembrane region" description="Helical" evidence="2">
    <location>
        <begin position="83"/>
        <end position="103"/>
    </location>
</feature>
<protein>
    <submittedName>
        <fullName evidence="4">OCIA domain-containing protein</fullName>
    </submittedName>
</protein>
<accession>A0A1I7X9I9</accession>
<reference evidence="4" key="1">
    <citation type="submission" date="2016-11" db="UniProtKB">
        <authorList>
            <consortium name="WormBaseParasite"/>
        </authorList>
    </citation>
    <scope>IDENTIFICATION</scope>
</reference>
<dbReference type="WBParaSite" id="Hba_14049">
    <property type="protein sequence ID" value="Hba_14049"/>
    <property type="gene ID" value="Hba_14049"/>
</dbReference>